<comment type="caution">
    <text evidence="1">The sequence shown here is derived from an EMBL/GenBank/DDBJ whole genome shotgun (WGS) entry which is preliminary data.</text>
</comment>
<proteinExistence type="predicted"/>
<reference evidence="1 2" key="1">
    <citation type="submission" date="2018-04" db="EMBL/GenBank/DDBJ databases">
        <title>Acinetobacter junii Genome sequencing and assembly.</title>
        <authorList>
            <person name="Su J."/>
            <person name="Rensing C."/>
            <person name="Mazhar H.S."/>
        </authorList>
    </citation>
    <scope>NUCLEOTIDE SEQUENCE [LARGE SCALE GENOMIC DNA]</scope>
    <source>
        <strain evidence="1 2">SC22</strain>
    </source>
</reference>
<evidence type="ECO:0000313" key="2">
    <source>
        <dbReference type="Proteomes" id="UP000253688"/>
    </source>
</evidence>
<accession>A0A365PJ50</accession>
<gene>
    <name evidence="1" type="ORF">DC346_07970</name>
</gene>
<protein>
    <submittedName>
        <fullName evidence="1">Uncharacterized protein</fullName>
    </submittedName>
</protein>
<sequence>MSYSFYQIVQEIAQKDENKAKRSRFILDQDFQFDQQLFPKGTLINLYNVHDAGEDFRPLSLYGLQAAQFPRPMYIAGVWVDAYKEESAFVQLLQLAQDQVIAPVYMNDHKGGWVLDSTRKNIRCQKGQVAEFRVGDQYYPDKDYSKENWYAEEVITFKPALWKFVGCTTAAPILLEPAYQ</sequence>
<name>A0A365PJ50_ACIJU</name>
<dbReference type="AlphaFoldDB" id="A0A365PJ50"/>
<evidence type="ECO:0000313" key="1">
    <source>
        <dbReference type="EMBL" id="RBA48169.1"/>
    </source>
</evidence>
<dbReference type="RefSeq" id="WP_112987185.1">
    <property type="nucleotide sequence ID" value="NZ_CP131470.1"/>
</dbReference>
<dbReference type="Proteomes" id="UP000253688">
    <property type="component" value="Unassembled WGS sequence"/>
</dbReference>
<organism evidence="1 2">
    <name type="scientific">Acinetobacter junii</name>
    <dbReference type="NCBI Taxonomy" id="40215"/>
    <lineage>
        <taxon>Bacteria</taxon>
        <taxon>Pseudomonadati</taxon>
        <taxon>Pseudomonadota</taxon>
        <taxon>Gammaproteobacteria</taxon>
        <taxon>Moraxellales</taxon>
        <taxon>Moraxellaceae</taxon>
        <taxon>Acinetobacter</taxon>
    </lineage>
</organism>
<dbReference type="EMBL" id="QEWH01000038">
    <property type="protein sequence ID" value="RBA48169.1"/>
    <property type="molecule type" value="Genomic_DNA"/>
</dbReference>